<dbReference type="EMBL" id="QBKQ01000004">
    <property type="protein sequence ID" value="PTX41614.1"/>
    <property type="molecule type" value="Genomic_DNA"/>
</dbReference>
<evidence type="ECO:0000313" key="2">
    <source>
        <dbReference type="EMBL" id="PTX41614.1"/>
    </source>
</evidence>
<organism evidence="2 3">
    <name type="scientific">Christiangramia gaetbulicola</name>
    <dbReference type="NCBI Taxonomy" id="703340"/>
    <lineage>
        <taxon>Bacteria</taxon>
        <taxon>Pseudomonadati</taxon>
        <taxon>Bacteroidota</taxon>
        <taxon>Flavobacteriia</taxon>
        <taxon>Flavobacteriales</taxon>
        <taxon>Flavobacteriaceae</taxon>
        <taxon>Christiangramia</taxon>
    </lineage>
</organism>
<gene>
    <name evidence="2" type="ORF">C8P64_3112</name>
</gene>
<accession>A0A2T6ACR8</accession>
<dbReference type="SUPFAM" id="SSF63825">
    <property type="entry name" value="YWTD domain"/>
    <property type="match status" value="1"/>
</dbReference>
<keyword evidence="3" id="KW-1185">Reference proteome</keyword>
<name>A0A2T6ACR8_9FLAO</name>
<sequence>MKRSELILPVLIMMLMITSCSNDDDGNARVKTSEIAHLYATSHNGDVNRYDINTGVVTKYANSSSDSEGIFYSSSEDAFTIVSRSSNRLEAYEGISALGDGGTKNPETYIFGGEDLENPVDLAVSGDFYVVSDNTDLDGDETTPEGRLYIYIKTANNFILRNVVQTKFKVWGIEFVGNDLFLAVDETNKLAVYRNFLNSNMMNRIVTADKIVAIQGLVRSHGLDYDNGTMVLSDIGEPESSSDGGLHIIQDFDEKFSGTTNGGFIVSDDQLRIAGGNTLLGNPVNVVYDSNYNVIFVAEALNNNGRILAFNDATSVSGNIAPDLKYALQGASSIFFYTE</sequence>
<feature type="signal peptide" evidence="1">
    <location>
        <begin position="1"/>
        <end position="23"/>
    </location>
</feature>
<dbReference type="PROSITE" id="PS51257">
    <property type="entry name" value="PROKAR_LIPOPROTEIN"/>
    <property type="match status" value="1"/>
</dbReference>
<evidence type="ECO:0000256" key="1">
    <source>
        <dbReference type="SAM" id="SignalP"/>
    </source>
</evidence>
<feature type="chain" id="PRO_5015749949" evidence="1">
    <location>
        <begin position="24"/>
        <end position="339"/>
    </location>
</feature>
<dbReference type="AlphaFoldDB" id="A0A2T6ACR8"/>
<dbReference type="RefSeq" id="WP_245889718.1">
    <property type="nucleotide sequence ID" value="NZ_QBKQ01000004.1"/>
</dbReference>
<proteinExistence type="predicted"/>
<dbReference type="Proteomes" id="UP000244174">
    <property type="component" value="Unassembled WGS sequence"/>
</dbReference>
<comment type="caution">
    <text evidence="2">The sequence shown here is derived from an EMBL/GenBank/DDBJ whole genome shotgun (WGS) entry which is preliminary data.</text>
</comment>
<reference evidence="2 3" key="1">
    <citation type="submission" date="2018-04" db="EMBL/GenBank/DDBJ databases">
        <title>Genomic Encyclopedia of Archaeal and Bacterial Type Strains, Phase II (KMG-II): from individual species to whole genera.</title>
        <authorList>
            <person name="Goeker M."/>
        </authorList>
    </citation>
    <scope>NUCLEOTIDE SEQUENCE [LARGE SCALE GENOMIC DNA]</scope>
    <source>
        <strain evidence="2 3">DSM 23082</strain>
    </source>
</reference>
<keyword evidence="1" id="KW-0732">Signal</keyword>
<protein>
    <submittedName>
        <fullName evidence="2">Uncharacterized protein</fullName>
    </submittedName>
</protein>
<evidence type="ECO:0000313" key="3">
    <source>
        <dbReference type="Proteomes" id="UP000244174"/>
    </source>
</evidence>